<proteinExistence type="predicted"/>
<keyword evidence="1" id="KW-0812">Transmembrane</keyword>
<reference evidence="2" key="3">
    <citation type="submission" date="2025-08" db="UniProtKB">
        <authorList>
            <consortium name="Ensembl"/>
        </authorList>
    </citation>
    <scope>IDENTIFICATION</scope>
    <source>
        <strain evidence="2">17573</strain>
    </source>
</reference>
<reference evidence="3" key="1">
    <citation type="journal article" date="2007" name="Science">
        <title>Evolutionary and biomedical insights from the rhesus macaque genome.</title>
        <authorList>
            <person name="Gibbs R.A."/>
            <person name="Rogers J."/>
            <person name="Katze M.G."/>
            <person name="Bumgarner R."/>
            <person name="Weinstock G.M."/>
            <person name="Mardis E.R."/>
            <person name="Remington K.A."/>
            <person name="Strausberg R.L."/>
            <person name="Venter J.C."/>
            <person name="Wilson R.K."/>
            <person name="Batzer M.A."/>
            <person name="Bustamante C.D."/>
            <person name="Eichler E.E."/>
            <person name="Hahn M.W."/>
            <person name="Hardison R.C."/>
            <person name="Makova K.D."/>
            <person name="Miller W."/>
            <person name="Milosavljevic A."/>
            <person name="Palermo R.E."/>
            <person name="Siepel A."/>
            <person name="Sikela J.M."/>
            <person name="Attaway T."/>
            <person name="Bell S."/>
            <person name="Bernard K.E."/>
            <person name="Buhay C.J."/>
            <person name="Chandrabose M.N."/>
            <person name="Dao M."/>
            <person name="Davis C."/>
            <person name="Delehaunty K.D."/>
            <person name="Ding Y."/>
            <person name="Dinh H.H."/>
            <person name="Dugan-Rocha S."/>
            <person name="Fulton L.A."/>
            <person name="Gabisi R.A."/>
            <person name="Garner T.T."/>
            <person name="Godfrey J."/>
            <person name="Hawes A.C."/>
            <person name="Hernandez J."/>
            <person name="Hines S."/>
            <person name="Holder M."/>
            <person name="Hume J."/>
            <person name="Jhangiani S.N."/>
            <person name="Joshi V."/>
            <person name="Khan Z.M."/>
            <person name="Kirkness E.F."/>
            <person name="Cree A."/>
            <person name="Fowler R.G."/>
            <person name="Lee S."/>
            <person name="Lewis L.R."/>
            <person name="Li Z."/>
            <person name="Liu Y.-S."/>
            <person name="Moore S.M."/>
            <person name="Muzny D."/>
            <person name="Nazareth L.V."/>
            <person name="Ngo D.N."/>
            <person name="Okwuonu G.O."/>
            <person name="Pai G."/>
            <person name="Parker D."/>
            <person name="Paul H.A."/>
            <person name="Pfannkoch C."/>
            <person name="Pohl C.S."/>
            <person name="Rogers Y.-H.C."/>
            <person name="Ruiz S.J."/>
            <person name="Sabo A."/>
            <person name="Santibanez J."/>
            <person name="Schneider B.W."/>
            <person name="Smith S.M."/>
            <person name="Sodergren E."/>
            <person name="Svatek A.F."/>
            <person name="Utterback T.R."/>
            <person name="Vattathil S."/>
            <person name="Warren W."/>
            <person name="White C.S."/>
            <person name="Chinwalla A.T."/>
            <person name="Feng Y."/>
            <person name="Halpern A.L."/>
            <person name="Hillier L.W."/>
            <person name="Huang X."/>
            <person name="Minx P."/>
            <person name="Nelson J.O."/>
            <person name="Pepin K.H."/>
            <person name="Qin X."/>
            <person name="Sutton G.G."/>
            <person name="Venter E."/>
            <person name="Walenz B.P."/>
            <person name="Wallis J.W."/>
            <person name="Worley K.C."/>
            <person name="Yang S.-P."/>
            <person name="Jones S.M."/>
            <person name="Marra M.A."/>
            <person name="Rocchi M."/>
            <person name="Schein J.E."/>
            <person name="Baertsch R."/>
            <person name="Clarke L."/>
            <person name="Csuros M."/>
            <person name="Glasscock J."/>
            <person name="Harris R.A."/>
            <person name="Havlak P."/>
            <person name="Jackson A.R."/>
            <person name="Jiang H."/>
            <person name="Liu Y."/>
            <person name="Messina D.N."/>
            <person name="Shen Y."/>
            <person name="Song H.X.-Z."/>
            <person name="Wylie T."/>
            <person name="Zhang L."/>
            <person name="Birney E."/>
            <person name="Han K."/>
            <person name="Konkel M.K."/>
            <person name="Lee J."/>
            <person name="Smit A.F.A."/>
            <person name="Ullmer B."/>
            <person name="Wang H."/>
            <person name="Xing J."/>
            <person name="Burhans R."/>
            <person name="Cheng Z."/>
            <person name="Karro J.E."/>
            <person name="Ma J."/>
            <person name="Raney B."/>
            <person name="She X."/>
            <person name="Cox M.J."/>
            <person name="Demuth J.P."/>
            <person name="Dumas L.J."/>
            <person name="Han S.-G."/>
            <person name="Hopkins J."/>
            <person name="Karimpour-Fard A."/>
            <person name="Kim Y.H."/>
            <person name="Pollack J.R."/>
            <person name="Vinar T."/>
            <person name="Addo-Quaye C."/>
            <person name="Degenhardt J."/>
            <person name="Denby A."/>
            <person name="Hubisz M.J."/>
            <person name="Indap A."/>
            <person name="Kosiol C."/>
            <person name="Lahn B.T."/>
            <person name="Lawson H.A."/>
            <person name="Marklein A."/>
            <person name="Nielsen R."/>
            <person name="Vallender E.J."/>
            <person name="Clark A.G."/>
            <person name="Ferguson B."/>
            <person name="Hernandez R.D."/>
            <person name="Hirani K."/>
            <person name="Kehrer-Sawatzki H."/>
            <person name="Kolb J."/>
            <person name="Patil S."/>
            <person name="Pu L.-L."/>
            <person name="Ren Y."/>
            <person name="Smith D.G."/>
            <person name="Wheeler D.A."/>
            <person name="Schenck I."/>
            <person name="Ball E.V."/>
            <person name="Chen R."/>
            <person name="Cooper D.N."/>
            <person name="Giardine B."/>
            <person name="Hsu F."/>
            <person name="Kent W.J."/>
            <person name="Lesk A."/>
            <person name="Nelson D.L."/>
            <person name="O'brien W.E."/>
            <person name="Pruefer K."/>
            <person name="Stenson P.D."/>
            <person name="Wallace J.C."/>
            <person name="Ke H."/>
            <person name="Liu X.-M."/>
            <person name="Wang P."/>
            <person name="Xiang A.P."/>
            <person name="Yang F."/>
            <person name="Barber G.P."/>
            <person name="Haussler D."/>
            <person name="Karolchik D."/>
            <person name="Kern A.D."/>
            <person name="Kuhn R.M."/>
            <person name="Smith K.E."/>
            <person name="Zwieg A.S."/>
        </authorList>
    </citation>
    <scope>NUCLEOTIDE SEQUENCE [LARGE SCALE GENOMIC DNA]</scope>
    <source>
        <strain evidence="3">17573</strain>
    </source>
</reference>
<evidence type="ECO:0000313" key="2">
    <source>
        <dbReference type="Ensembl" id="ENSMMUP00000070986.1"/>
    </source>
</evidence>
<accession>A0A5F8A262</accession>
<name>A0A5F8A262_MACMU</name>
<dbReference type="PANTHER" id="PTHR12138:SF155">
    <property type="entry name" value="DOWN SYNDROME CRITICAL REGION PROTEIN 8"/>
    <property type="match status" value="1"/>
</dbReference>
<dbReference type="InParanoid" id="A0A5F8A262"/>
<dbReference type="AlphaFoldDB" id="A0A5F8A262"/>
<dbReference type="Proteomes" id="UP000006718">
    <property type="component" value="Chromosome 8"/>
</dbReference>
<sequence length="136" mass="15093">GYYHLKLSFPDHIVATGFWFFVFLFVFFFWLDQSGKISAHCNLCLQGSSDPPTSASQVAGIKHYHAWLVFVVFGRNGFHHVGQAGLELLTSSDPPASASQSAGITGVSHCIRPYNVLLLVKLGLLFQDPICFYKQI</sequence>
<keyword evidence="1" id="KW-0472">Membrane</keyword>
<feature type="transmembrane region" description="Helical" evidence="1">
    <location>
        <begin position="12"/>
        <end position="31"/>
    </location>
</feature>
<dbReference type="GeneTree" id="ENSGT01120000271815"/>
<reference evidence="2" key="4">
    <citation type="submission" date="2025-09" db="UniProtKB">
        <authorList>
            <consortium name="Ensembl"/>
        </authorList>
    </citation>
    <scope>IDENTIFICATION</scope>
    <source>
        <strain evidence="2">17573</strain>
    </source>
</reference>
<dbReference type="PRINTS" id="PR02045">
    <property type="entry name" value="F138DOMAIN"/>
</dbReference>
<reference evidence="2" key="2">
    <citation type="submission" date="2019-01" db="EMBL/GenBank/DDBJ databases">
        <authorList>
            <person name="Graves T."/>
            <person name="Eichler E.E."/>
            <person name="Wilson R.K."/>
        </authorList>
    </citation>
    <scope>NUCLEOTIDE SEQUENCE [LARGE SCALE GENOMIC DNA]</scope>
    <source>
        <strain evidence="2">17573</strain>
    </source>
</reference>
<dbReference type="VEuPathDB" id="HostDB:ENSMMUG00000056417"/>
<organism evidence="2 3">
    <name type="scientific">Macaca mulatta</name>
    <name type="common">Rhesus macaque</name>
    <dbReference type="NCBI Taxonomy" id="9544"/>
    <lineage>
        <taxon>Eukaryota</taxon>
        <taxon>Metazoa</taxon>
        <taxon>Chordata</taxon>
        <taxon>Craniata</taxon>
        <taxon>Vertebrata</taxon>
        <taxon>Euteleostomi</taxon>
        <taxon>Mammalia</taxon>
        <taxon>Eutheria</taxon>
        <taxon>Euarchontoglires</taxon>
        <taxon>Primates</taxon>
        <taxon>Haplorrhini</taxon>
        <taxon>Catarrhini</taxon>
        <taxon>Cercopithecidae</taxon>
        <taxon>Cercopithecinae</taxon>
        <taxon>Macaca</taxon>
    </lineage>
</organism>
<keyword evidence="3" id="KW-1185">Reference proteome</keyword>
<dbReference type="Ensembl" id="ENSMMUT00000109185.1">
    <property type="protein sequence ID" value="ENSMMUP00000070986.1"/>
    <property type="gene ID" value="ENSMMUG00000056417.1"/>
</dbReference>
<evidence type="ECO:0000256" key="1">
    <source>
        <dbReference type="SAM" id="Phobius"/>
    </source>
</evidence>
<dbReference type="PANTHER" id="PTHR12138">
    <property type="entry name" value="PRIMATE-EXPANDED PROTEIN FAMILY"/>
    <property type="match status" value="1"/>
</dbReference>
<evidence type="ECO:0000313" key="3">
    <source>
        <dbReference type="Proteomes" id="UP000006718"/>
    </source>
</evidence>
<protein>
    <submittedName>
        <fullName evidence="2">Uncharacterized protein</fullName>
    </submittedName>
</protein>
<keyword evidence="1" id="KW-1133">Transmembrane helix</keyword>